<feature type="signal peptide" evidence="8">
    <location>
        <begin position="1"/>
        <end position="26"/>
    </location>
</feature>
<protein>
    <recommendedName>
        <fullName evidence="7">Copper resistance protein C</fullName>
    </recommendedName>
</protein>
<name>C6CD01_MUSP7</name>
<evidence type="ECO:0000256" key="5">
    <source>
        <dbReference type="ARBA" id="ARBA00022764"/>
    </source>
</evidence>
<evidence type="ECO:0000313" key="11">
    <source>
        <dbReference type="Proteomes" id="UP000002734"/>
    </source>
</evidence>
<dbReference type="InterPro" id="IPR047685">
    <property type="entry name" value="CopC-like"/>
</dbReference>
<accession>C6CD01</accession>
<dbReference type="KEGG" id="dda:Dd703_1238"/>
<feature type="chain" id="PRO_5002963275" description="Copper resistance protein C" evidence="8">
    <location>
        <begin position="27"/>
        <end position="124"/>
    </location>
</feature>
<organism evidence="10 11">
    <name type="scientific">Musicola paradisiaca (strain Ech703)</name>
    <name type="common">Dickeya paradisiaca</name>
    <name type="synonym">Dickeya dadantii</name>
    <dbReference type="NCBI Taxonomy" id="579405"/>
    <lineage>
        <taxon>Bacteria</taxon>
        <taxon>Pseudomonadati</taxon>
        <taxon>Pseudomonadota</taxon>
        <taxon>Gammaproteobacteria</taxon>
        <taxon>Enterobacterales</taxon>
        <taxon>Pectobacteriaceae</taxon>
        <taxon>Musicola</taxon>
    </lineage>
</organism>
<keyword evidence="5 7" id="KW-0574">Periplasm</keyword>
<evidence type="ECO:0000259" key="9">
    <source>
        <dbReference type="Pfam" id="PF04234"/>
    </source>
</evidence>
<dbReference type="PANTHER" id="PTHR34820">
    <property type="entry name" value="INNER MEMBRANE PROTEIN YEBZ"/>
    <property type="match status" value="1"/>
</dbReference>
<sequence length="124" mass="12828">MTNSLKHLTLAASLVMALLPVSQAYAHAHLKSAEPADKSEVAVAPGQLTLTFTEGVEAAFSGVELKDAAGSPVKTGKAVVDAADKTRLVAPLAAPLSAGKYSVDWHVLSVDGHKSQGKYSFSVK</sequence>
<dbReference type="NCBIfam" id="NF033814">
    <property type="entry name" value="copper_CopC"/>
    <property type="match status" value="1"/>
</dbReference>
<dbReference type="eggNOG" id="COG2372">
    <property type="taxonomic scope" value="Bacteria"/>
</dbReference>
<dbReference type="EMBL" id="CP001654">
    <property type="protein sequence ID" value="ACS85042.1"/>
    <property type="molecule type" value="Genomic_DNA"/>
</dbReference>
<dbReference type="AlphaFoldDB" id="C6CD01"/>
<evidence type="ECO:0000256" key="4">
    <source>
        <dbReference type="ARBA" id="ARBA00022729"/>
    </source>
</evidence>
<dbReference type="Proteomes" id="UP000002734">
    <property type="component" value="Chromosome"/>
</dbReference>
<evidence type="ECO:0000256" key="7">
    <source>
        <dbReference type="RuleBase" id="RU369037"/>
    </source>
</evidence>
<keyword evidence="4 7" id="KW-0732">Signal</keyword>
<keyword evidence="6 7" id="KW-0186">Copper</keyword>
<keyword evidence="3 7" id="KW-0479">Metal-binding</keyword>
<gene>
    <name evidence="10" type="ordered locus">Dd703_1238</name>
</gene>
<dbReference type="InterPro" id="IPR014756">
    <property type="entry name" value="Ig_E-set"/>
</dbReference>
<keyword evidence="11" id="KW-1185">Reference proteome</keyword>
<dbReference type="GO" id="GO:0005507">
    <property type="term" value="F:copper ion binding"/>
    <property type="evidence" value="ECO:0007669"/>
    <property type="project" value="UniProtKB-UniRule"/>
</dbReference>
<dbReference type="GO" id="GO:0005886">
    <property type="term" value="C:plasma membrane"/>
    <property type="evidence" value="ECO:0007669"/>
    <property type="project" value="TreeGrafter"/>
</dbReference>
<reference evidence="10" key="1">
    <citation type="submission" date="2009-06" db="EMBL/GenBank/DDBJ databases">
        <title>Complete sequence of Dickeya dadantii Ech703.</title>
        <authorList>
            <consortium name="US DOE Joint Genome Institute"/>
            <person name="Lucas S."/>
            <person name="Copeland A."/>
            <person name="Lapidus A."/>
            <person name="Glavina del Rio T."/>
            <person name="Dalin E."/>
            <person name="Tice H."/>
            <person name="Bruce D."/>
            <person name="Goodwin L."/>
            <person name="Pitluck S."/>
            <person name="Chertkov O."/>
            <person name="Brettin T."/>
            <person name="Detter J.C."/>
            <person name="Han C."/>
            <person name="Larimer F."/>
            <person name="Land M."/>
            <person name="Hauser L."/>
            <person name="Kyrpides N."/>
            <person name="Mikhailova N."/>
            <person name="Balakrishnan V."/>
            <person name="Glasner J."/>
            <person name="Perna N.T."/>
        </authorList>
    </citation>
    <scope>NUCLEOTIDE SEQUENCE [LARGE SCALE GENOMIC DNA]</scope>
    <source>
        <strain evidence="10">Ech703</strain>
    </source>
</reference>
<evidence type="ECO:0000256" key="3">
    <source>
        <dbReference type="ARBA" id="ARBA00022723"/>
    </source>
</evidence>
<dbReference type="GO" id="GO:0006825">
    <property type="term" value="P:copper ion transport"/>
    <property type="evidence" value="ECO:0007669"/>
    <property type="project" value="InterPro"/>
</dbReference>
<dbReference type="GO" id="GO:0042597">
    <property type="term" value="C:periplasmic space"/>
    <property type="evidence" value="ECO:0007669"/>
    <property type="project" value="UniProtKB-SubCell"/>
</dbReference>
<dbReference type="STRING" id="579405.Dd703_1238"/>
<dbReference type="PANTHER" id="PTHR34820:SF4">
    <property type="entry name" value="INNER MEMBRANE PROTEIN YEBZ"/>
    <property type="match status" value="1"/>
</dbReference>
<comment type="subcellular location">
    <subcellularLocation>
        <location evidence="1 7">Periplasm</location>
    </subcellularLocation>
</comment>
<dbReference type="Gene3D" id="2.60.40.1220">
    <property type="match status" value="1"/>
</dbReference>
<evidence type="ECO:0000256" key="2">
    <source>
        <dbReference type="ARBA" id="ARBA00010509"/>
    </source>
</evidence>
<dbReference type="GO" id="GO:0046688">
    <property type="term" value="P:response to copper ion"/>
    <property type="evidence" value="ECO:0007669"/>
    <property type="project" value="UniProtKB-UniRule"/>
</dbReference>
<evidence type="ECO:0000256" key="6">
    <source>
        <dbReference type="ARBA" id="ARBA00023008"/>
    </source>
</evidence>
<feature type="domain" description="CopC" evidence="9">
    <location>
        <begin position="27"/>
        <end position="123"/>
    </location>
</feature>
<dbReference type="SUPFAM" id="SSF81296">
    <property type="entry name" value="E set domains"/>
    <property type="match status" value="1"/>
</dbReference>
<dbReference type="HOGENOM" id="CLU_087859_4_2_6"/>
<evidence type="ECO:0000256" key="1">
    <source>
        <dbReference type="ARBA" id="ARBA00004418"/>
    </source>
</evidence>
<evidence type="ECO:0000313" key="10">
    <source>
        <dbReference type="EMBL" id="ACS85042.1"/>
    </source>
</evidence>
<dbReference type="RefSeq" id="WP_012764859.1">
    <property type="nucleotide sequence ID" value="NC_012880.1"/>
</dbReference>
<comment type="similarity">
    <text evidence="2 7">Belongs to the CopC family.</text>
</comment>
<dbReference type="InterPro" id="IPR014755">
    <property type="entry name" value="Cu-Rt/internalin_Ig-like"/>
</dbReference>
<dbReference type="Pfam" id="PF04234">
    <property type="entry name" value="CopC"/>
    <property type="match status" value="1"/>
</dbReference>
<proteinExistence type="inferred from homology"/>
<comment type="function">
    <text evidence="7">Involved in copper resistance.</text>
</comment>
<evidence type="ECO:0000256" key="8">
    <source>
        <dbReference type="SAM" id="SignalP"/>
    </source>
</evidence>
<dbReference type="InterPro" id="IPR032694">
    <property type="entry name" value="CopC/D"/>
</dbReference>
<dbReference type="InterPro" id="IPR007348">
    <property type="entry name" value="CopC_dom"/>
</dbReference>